<sequence>MESVNQSINPFPNIHYRDFEIVKVSAVNEGIPPNRMLCQLPAGPMLVNTSRWIEGTYMDHAAHNLNRKILPVGPLLQYPAAAPEGEEQHQNIDLIQWLAEKEEHSAFFASFGSEYFLTKEEIIEIAFGLELSDNVNFIWALRLPKGEENRVQLEQILPEGFLERVRDRRRAVQGGAPQALISGHSSIGGFISHCGWGSVLEAIEFGVPILAMPMNYEQPLNARLMVENGLAVEIMRDEKGDL</sequence>
<dbReference type="PANTHER" id="PTHR48044:SF29">
    <property type="entry name" value="GLYCOSYLTRANSFERASE"/>
    <property type="match status" value="1"/>
</dbReference>
<evidence type="ECO:0000256" key="1">
    <source>
        <dbReference type="ARBA" id="ARBA00009995"/>
    </source>
</evidence>
<evidence type="ECO:0000256" key="2">
    <source>
        <dbReference type="ARBA" id="ARBA00022679"/>
    </source>
</evidence>
<dbReference type="AlphaFoldDB" id="A0A6P6VAS2"/>
<accession>A0A6P6VAS2</accession>
<dbReference type="InterPro" id="IPR002213">
    <property type="entry name" value="UDP_glucos_trans"/>
</dbReference>
<protein>
    <submittedName>
        <fullName evidence="4">Beta-D-glucosyl crocetin beta-1,6-glucosyltransferase-like</fullName>
    </submittedName>
</protein>
<dbReference type="GO" id="GO:0008194">
    <property type="term" value="F:UDP-glycosyltransferase activity"/>
    <property type="evidence" value="ECO:0007669"/>
    <property type="project" value="InterPro"/>
</dbReference>
<dbReference type="RefSeq" id="XP_027099062.1">
    <property type="nucleotide sequence ID" value="XM_027243261.1"/>
</dbReference>
<dbReference type="GO" id="GO:1901135">
    <property type="term" value="P:carbohydrate derivative metabolic process"/>
    <property type="evidence" value="ECO:0007669"/>
    <property type="project" value="UniProtKB-ARBA"/>
</dbReference>
<gene>
    <name evidence="4" type="primary">LOC113718350</name>
</gene>
<dbReference type="Gene3D" id="3.40.50.2000">
    <property type="entry name" value="Glycogen Phosphorylase B"/>
    <property type="match status" value="2"/>
</dbReference>
<name>A0A6P6VAS2_COFAR</name>
<dbReference type="GeneID" id="113718350"/>
<dbReference type="SUPFAM" id="SSF53756">
    <property type="entry name" value="UDP-Glycosyltransferase/glycogen phosphorylase"/>
    <property type="match status" value="1"/>
</dbReference>
<dbReference type="CDD" id="cd03784">
    <property type="entry name" value="GT1_Gtf-like"/>
    <property type="match status" value="1"/>
</dbReference>
<keyword evidence="3" id="KW-1185">Reference proteome</keyword>
<reference evidence="4" key="2">
    <citation type="submission" date="2025-08" db="UniProtKB">
        <authorList>
            <consortium name="RefSeq"/>
        </authorList>
    </citation>
    <scope>IDENTIFICATION</scope>
    <source>
        <tissue evidence="4">Leaves</tissue>
    </source>
</reference>
<dbReference type="OrthoDB" id="5835829at2759"/>
<organism evidence="3 4">
    <name type="scientific">Coffea arabica</name>
    <name type="common">Arabian coffee</name>
    <dbReference type="NCBI Taxonomy" id="13443"/>
    <lineage>
        <taxon>Eukaryota</taxon>
        <taxon>Viridiplantae</taxon>
        <taxon>Streptophyta</taxon>
        <taxon>Embryophyta</taxon>
        <taxon>Tracheophyta</taxon>
        <taxon>Spermatophyta</taxon>
        <taxon>Magnoliopsida</taxon>
        <taxon>eudicotyledons</taxon>
        <taxon>Gunneridae</taxon>
        <taxon>Pentapetalae</taxon>
        <taxon>asterids</taxon>
        <taxon>lamiids</taxon>
        <taxon>Gentianales</taxon>
        <taxon>Rubiaceae</taxon>
        <taxon>Ixoroideae</taxon>
        <taxon>Gardenieae complex</taxon>
        <taxon>Bertiereae - Coffeeae clade</taxon>
        <taxon>Coffeeae</taxon>
        <taxon>Coffea</taxon>
    </lineage>
</organism>
<comment type="similarity">
    <text evidence="1">Belongs to the UDP-glycosyltransferase family.</text>
</comment>
<dbReference type="Pfam" id="PF00201">
    <property type="entry name" value="UDPGT"/>
    <property type="match status" value="1"/>
</dbReference>
<evidence type="ECO:0000313" key="4">
    <source>
        <dbReference type="RefSeq" id="XP_027099062.1"/>
    </source>
</evidence>
<dbReference type="FunFam" id="3.40.50.2000:FF:000056">
    <property type="entry name" value="Glycosyltransferase"/>
    <property type="match status" value="1"/>
</dbReference>
<evidence type="ECO:0000313" key="3">
    <source>
        <dbReference type="Proteomes" id="UP001652660"/>
    </source>
</evidence>
<proteinExistence type="inferred from homology"/>
<dbReference type="PANTHER" id="PTHR48044">
    <property type="entry name" value="GLYCOSYLTRANSFERASE"/>
    <property type="match status" value="1"/>
</dbReference>
<keyword evidence="2" id="KW-0808">Transferase</keyword>
<dbReference type="Proteomes" id="UP001652660">
    <property type="component" value="Chromosome 11e"/>
</dbReference>
<reference evidence="3" key="1">
    <citation type="journal article" date="2025" name="Foods">
        <title>Unveiling the Microbial Signatures of Arabica Coffee Cherries: Insights into Ripeness Specific Diversity, Functional Traits, and Implications for Quality and Safety.</title>
        <authorList>
            <consortium name="RefSeq"/>
            <person name="Tenea G.N."/>
            <person name="Cifuentes V."/>
            <person name="Reyes P."/>
            <person name="Cevallos-Vallejos M."/>
        </authorList>
    </citation>
    <scope>NUCLEOTIDE SEQUENCE [LARGE SCALE GENOMIC DNA]</scope>
</reference>